<evidence type="ECO:0000256" key="1">
    <source>
        <dbReference type="SAM" id="Phobius"/>
    </source>
</evidence>
<proteinExistence type="predicted"/>
<reference evidence="2" key="2">
    <citation type="journal article" date="2017" name="Genome Announc.">
        <title>High-Quality Draft Genome Sequence of Burkholderia contaminans CH-1, a Gram-Negative Bacterium That Metabolizes 2-Azahypoxanthine, a Plant Growth-Regulating Compound.</title>
        <authorList>
            <person name="Choi J.-H."/>
            <person name="Sugiura H."/>
            <person name="Moriuchi R."/>
            <person name="Kawagishi H."/>
            <person name="Dohra H."/>
        </authorList>
    </citation>
    <scope>NUCLEOTIDE SEQUENCE</scope>
    <source>
        <strain evidence="2">CH-1</strain>
    </source>
</reference>
<reference evidence="2" key="1">
    <citation type="journal article" date="2016" name="Biosci. Biotechnol. Biochem.">
        <title>Bioconversion of AHX to AOH by resting cells of Burkholderia contaminans CH-1.</title>
        <authorList>
            <person name="Choi J.H."/>
            <person name="Kikuchi A."/>
            <person name="Pumkaeo P."/>
            <person name="Hirai H."/>
            <person name="Tokuyama S."/>
            <person name="Kawagishi H."/>
        </authorList>
    </citation>
    <scope>NUCLEOTIDE SEQUENCE</scope>
    <source>
        <strain evidence="2">CH-1</strain>
    </source>
</reference>
<dbReference type="EMBL" id="AP018358">
    <property type="protein sequence ID" value="BBA41770.1"/>
    <property type="molecule type" value="Genomic_DNA"/>
</dbReference>
<protein>
    <submittedName>
        <fullName evidence="2">Uncharacterized protein</fullName>
    </submittedName>
</protein>
<dbReference type="OrthoDB" id="9008789at2"/>
<keyword evidence="1" id="KW-1133">Transmembrane helix</keyword>
<evidence type="ECO:0000313" key="2">
    <source>
        <dbReference type="EMBL" id="BBA41770.1"/>
    </source>
</evidence>
<keyword evidence="1" id="KW-0472">Membrane</keyword>
<accession>A0A250LB27</accession>
<keyword evidence="1" id="KW-0812">Transmembrane</keyword>
<gene>
    <name evidence="2" type="ORF">BCCH1_42370</name>
</gene>
<dbReference type="AlphaFoldDB" id="A0A250LB27"/>
<name>A0A250LB27_9BURK</name>
<feature type="transmembrane region" description="Helical" evidence="1">
    <location>
        <begin position="22"/>
        <end position="41"/>
    </location>
</feature>
<organism evidence="2">
    <name type="scientific">Burkholderia contaminans</name>
    <dbReference type="NCBI Taxonomy" id="488447"/>
    <lineage>
        <taxon>Bacteria</taxon>
        <taxon>Pseudomonadati</taxon>
        <taxon>Pseudomonadota</taxon>
        <taxon>Betaproteobacteria</taxon>
        <taxon>Burkholderiales</taxon>
        <taxon>Burkholderiaceae</taxon>
        <taxon>Burkholderia</taxon>
        <taxon>Burkholderia cepacia complex</taxon>
    </lineage>
</organism>
<sequence length="72" mass="8464">MSYYVRMALCRGKEAAMSSEEIAGLIGLFVGLMVLVALSFFESREYKRNHEGEGMIHHWMAEHHLLDWRRKH</sequence>